<gene>
    <name evidence="1" type="ORF">EOT05_02655</name>
</gene>
<protein>
    <submittedName>
        <fullName evidence="1">Uncharacterized protein</fullName>
    </submittedName>
</protein>
<dbReference type="Proteomes" id="UP000289257">
    <property type="component" value="Unassembled WGS sequence"/>
</dbReference>
<reference evidence="1" key="1">
    <citation type="submission" date="2019-01" db="EMBL/GenBank/DDBJ databases">
        <title>Genomic signatures and co-occurrence patterns of the ultra-small Saccharimodia (Patescibacteria phylum) suggest a symbiotic lifestyle.</title>
        <authorList>
            <person name="Lemos L."/>
            <person name="Medeiros J."/>
            <person name="Andreote F."/>
            <person name="Fernandes G."/>
            <person name="Varani A."/>
            <person name="Oliveira G."/>
            <person name="Pylro V."/>
        </authorList>
    </citation>
    <scope>NUCLEOTIDE SEQUENCE [LARGE SCALE GENOMIC DNA]</scope>
    <source>
        <strain evidence="1">AMD02</strain>
    </source>
</reference>
<name>A0A4Q0AIY1_9BACT</name>
<keyword evidence="2" id="KW-1185">Reference proteome</keyword>
<dbReference type="EMBL" id="SCKX01000001">
    <property type="protein sequence ID" value="RWZ78628.1"/>
    <property type="molecule type" value="Genomic_DNA"/>
</dbReference>
<evidence type="ECO:0000313" key="1">
    <source>
        <dbReference type="EMBL" id="RWZ78628.1"/>
    </source>
</evidence>
<organism evidence="1 2">
    <name type="scientific">Candidatus Microsaccharimonas sossegonensis</name>
    <dbReference type="NCBI Taxonomy" id="2506948"/>
    <lineage>
        <taxon>Bacteria</taxon>
        <taxon>Candidatus Saccharimonadota</taxon>
        <taxon>Candidatus Saccharimonadia</taxon>
        <taxon>Candidatus Saccharimonadales</taxon>
        <taxon>Candidatus Saccharimonadaceae</taxon>
        <taxon>Candidatus Microsaccharimonas</taxon>
    </lineage>
</organism>
<evidence type="ECO:0000313" key="2">
    <source>
        <dbReference type="Proteomes" id="UP000289257"/>
    </source>
</evidence>
<proteinExistence type="predicted"/>
<comment type="caution">
    <text evidence="1">The sequence shown here is derived from an EMBL/GenBank/DDBJ whole genome shotgun (WGS) entry which is preliminary data.</text>
</comment>
<accession>A0A4Q0AIY1</accession>
<sequence>MQRSTIKDVRSTERFYVTMPEEIPTFTEGFRVAPNEGTFPVDATVHVLTEDEYFLTFKMFPKGPSERSYLISLVDSEPPLASSRVHEKEVYVKGDVLIQGREFNLDSAFPYLSKTAFTAMRIFSNIEEIVLPPTKNF</sequence>
<dbReference type="AlphaFoldDB" id="A0A4Q0AIY1"/>